<dbReference type="Pfam" id="PF00295">
    <property type="entry name" value="Glyco_hydro_28"/>
    <property type="match status" value="1"/>
</dbReference>
<evidence type="ECO:0000256" key="15">
    <source>
        <dbReference type="PROSITE-ProRule" id="PRU10052"/>
    </source>
</evidence>
<keyword evidence="6 16" id="KW-0378">Hydrolase</keyword>
<feature type="active site" evidence="15">
    <location>
        <position position="284"/>
    </location>
</feature>
<proteinExistence type="inferred from homology"/>
<protein>
    <recommendedName>
        <fullName evidence="11">galacturonan 1,4-alpha-galacturonidase</fullName>
        <ecNumber evidence="11">3.2.1.67</ecNumber>
    </recommendedName>
    <alternativeName>
        <fullName evidence="13">Galacturan 1,4-alpha-galacturonidase</fullName>
    </alternativeName>
    <alternativeName>
        <fullName evidence="12">Poly(1,4-alpha-D-galacturonide)galacturonohydrolase</fullName>
    </alternativeName>
</protein>
<dbReference type="SUPFAM" id="SSF51126">
    <property type="entry name" value="Pectin lyase-like"/>
    <property type="match status" value="1"/>
</dbReference>
<evidence type="ECO:0000256" key="17">
    <source>
        <dbReference type="SAM" id="SignalP"/>
    </source>
</evidence>
<dbReference type="GO" id="GO:0045490">
    <property type="term" value="P:pectin catabolic process"/>
    <property type="evidence" value="ECO:0007669"/>
    <property type="project" value="UniProtKB-ARBA"/>
</dbReference>
<evidence type="ECO:0000313" key="19">
    <source>
        <dbReference type="Proteomes" id="UP001324427"/>
    </source>
</evidence>
<gene>
    <name evidence="18" type="primary">PGAX1</name>
    <name evidence="18" type="ORF">LTR36_005703</name>
</gene>
<reference evidence="18 19" key="1">
    <citation type="submission" date="2021-11" db="EMBL/GenBank/DDBJ databases">
        <title>Black yeast isolated from Biological Soil Crust.</title>
        <authorList>
            <person name="Kurbessoian T."/>
        </authorList>
    </citation>
    <scope>NUCLEOTIDE SEQUENCE [LARGE SCALE GENOMIC DNA]</scope>
    <source>
        <strain evidence="18 19">CCFEE 5522</strain>
    </source>
</reference>
<evidence type="ECO:0000256" key="2">
    <source>
        <dbReference type="ARBA" id="ARBA00008834"/>
    </source>
</evidence>
<evidence type="ECO:0000256" key="9">
    <source>
        <dbReference type="ARBA" id="ARBA00023295"/>
    </source>
</evidence>
<comment type="catalytic activity">
    <reaction evidence="14">
        <text>[(1-&gt;4)-alpha-D-galacturonosyl](n) + H2O = alpha-D-galacturonate + [(1-&gt;4)-alpha-D-galacturonosyl](n-1)</text>
        <dbReference type="Rhea" id="RHEA:14117"/>
        <dbReference type="Rhea" id="RHEA-COMP:14570"/>
        <dbReference type="Rhea" id="RHEA-COMP:14572"/>
        <dbReference type="ChEBI" id="CHEBI:15377"/>
        <dbReference type="ChEBI" id="CHEBI:58658"/>
        <dbReference type="ChEBI" id="CHEBI:140523"/>
        <dbReference type="EC" id="3.2.1.67"/>
    </reaction>
</comment>
<evidence type="ECO:0000256" key="8">
    <source>
        <dbReference type="ARBA" id="ARBA00023180"/>
    </source>
</evidence>
<keyword evidence="9 16" id="KW-0326">Glycosidase</keyword>
<feature type="chain" id="PRO_5043731878" description="galacturonan 1,4-alpha-galacturonidase" evidence="17">
    <location>
        <begin position="20"/>
        <end position="457"/>
    </location>
</feature>
<keyword evidence="3" id="KW-0964">Secreted</keyword>
<dbReference type="Gene3D" id="2.160.20.10">
    <property type="entry name" value="Single-stranded right-handed beta-helix, Pectin lyase-like"/>
    <property type="match status" value="1"/>
</dbReference>
<comment type="caution">
    <text evidence="18">The sequence shown here is derived from an EMBL/GenBank/DDBJ whole genome shotgun (WGS) entry which is preliminary data.</text>
</comment>
<keyword evidence="7" id="KW-1015">Disulfide bond</keyword>
<dbReference type="GO" id="GO:0047911">
    <property type="term" value="F:galacturan 1,4-alpha-galacturonidase activity"/>
    <property type="evidence" value="ECO:0007669"/>
    <property type="project" value="UniProtKB-EC"/>
</dbReference>
<dbReference type="PANTHER" id="PTHR31736:SF14">
    <property type="entry name" value="EXOPOLYGALACTURONASE X-1-RELATED"/>
    <property type="match status" value="1"/>
</dbReference>
<accession>A0AAV9JE93</accession>
<dbReference type="PROSITE" id="PS00502">
    <property type="entry name" value="POLYGALACTURONASE"/>
    <property type="match status" value="1"/>
</dbReference>
<evidence type="ECO:0000256" key="1">
    <source>
        <dbReference type="ARBA" id="ARBA00004613"/>
    </source>
</evidence>
<evidence type="ECO:0000256" key="3">
    <source>
        <dbReference type="ARBA" id="ARBA00022525"/>
    </source>
</evidence>
<dbReference type="InterPro" id="IPR006626">
    <property type="entry name" value="PbH1"/>
</dbReference>
<comment type="similarity">
    <text evidence="2 16">Belongs to the glycosyl hydrolase 28 family.</text>
</comment>
<dbReference type="AlphaFoldDB" id="A0AAV9JE93"/>
<evidence type="ECO:0000256" key="11">
    <source>
        <dbReference type="ARBA" id="ARBA00038933"/>
    </source>
</evidence>
<organism evidence="18 19">
    <name type="scientific">Oleoguttula mirabilis</name>
    <dbReference type="NCBI Taxonomy" id="1507867"/>
    <lineage>
        <taxon>Eukaryota</taxon>
        <taxon>Fungi</taxon>
        <taxon>Dikarya</taxon>
        <taxon>Ascomycota</taxon>
        <taxon>Pezizomycotina</taxon>
        <taxon>Dothideomycetes</taxon>
        <taxon>Dothideomycetidae</taxon>
        <taxon>Mycosphaerellales</taxon>
        <taxon>Teratosphaeriaceae</taxon>
        <taxon>Oleoguttula</taxon>
    </lineage>
</organism>
<dbReference type="SMART" id="SM00710">
    <property type="entry name" value="PbH1"/>
    <property type="match status" value="6"/>
</dbReference>
<evidence type="ECO:0000256" key="13">
    <source>
        <dbReference type="ARBA" id="ARBA00043142"/>
    </source>
</evidence>
<evidence type="ECO:0000256" key="7">
    <source>
        <dbReference type="ARBA" id="ARBA00023157"/>
    </source>
</evidence>
<dbReference type="InterPro" id="IPR012334">
    <property type="entry name" value="Pectin_lyas_fold"/>
</dbReference>
<evidence type="ECO:0000256" key="6">
    <source>
        <dbReference type="ARBA" id="ARBA00022801"/>
    </source>
</evidence>
<sequence length="457" mass="49892">MLFKTSVVALLLHALGASATWLAYEEYVSRLPKTLSKHQGTRPKIAFEPKQPYSAFPKSPARTRDCYVQSHNDGKTDDSAYILSAVNKCNNGGHVIFPQGTTYVIGTALNFTDLKHIDIDIQAYIQFTNDTDYWQANAFKQVFQNATTFFQIGGEDVNVYGGGMLDGNGQIWYDLYAANIYILRPVLFGTVGLNSGSISDLYFRYSPQYYNWVANSTDVVFQDINISGFTQSNNTAKNTDGWDTYRSSNIVIQNCIVNNGDDCVSFKPNSTEMLVQNMHCNGSHGISVGSLGQYVGEVDIVENVYVYNVSMFNASDGARIKVWPGSAAELSGDLQGGGGTGRVNNITYQDISVTNVDYAIEITQCYGQKNLTLCNAYPSPLTISNVTISNVHGTTSTKYEPISGYVVCSSPSVCTNITLTDIAVVAPDGVENEFTCGDVDETSLQGINCTTTNLGYN</sequence>
<evidence type="ECO:0000256" key="4">
    <source>
        <dbReference type="ARBA" id="ARBA00022729"/>
    </source>
</evidence>
<keyword evidence="19" id="KW-1185">Reference proteome</keyword>
<keyword evidence="8" id="KW-0325">Glycoprotein</keyword>
<evidence type="ECO:0000256" key="16">
    <source>
        <dbReference type="RuleBase" id="RU361169"/>
    </source>
</evidence>
<dbReference type="GO" id="GO:0004650">
    <property type="term" value="F:polygalacturonase activity"/>
    <property type="evidence" value="ECO:0007669"/>
    <property type="project" value="InterPro"/>
</dbReference>
<dbReference type="EMBL" id="JAVFHQ010000033">
    <property type="protein sequence ID" value="KAK4543344.1"/>
    <property type="molecule type" value="Genomic_DNA"/>
</dbReference>
<name>A0AAV9JE93_9PEZI</name>
<keyword evidence="4 17" id="KW-0732">Signal</keyword>
<dbReference type="FunFam" id="2.160.20.10:FF:000027">
    <property type="entry name" value="Probable exopolygalacturonase X"/>
    <property type="match status" value="1"/>
</dbReference>
<evidence type="ECO:0000313" key="18">
    <source>
        <dbReference type="EMBL" id="KAK4543344.1"/>
    </source>
</evidence>
<dbReference type="Proteomes" id="UP001324427">
    <property type="component" value="Unassembled WGS sequence"/>
</dbReference>
<evidence type="ECO:0000256" key="14">
    <source>
        <dbReference type="ARBA" id="ARBA00048766"/>
    </source>
</evidence>
<dbReference type="GO" id="GO:0005576">
    <property type="term" value="C:extracellular region"/>
    <property type="evidence" value="ECO:0007669"/>
    <property type="project" value="UniProtKB-SubCell"/>
</dbReference>
<evidence type="ECO:0000256" key="10">
    <source>
        <dbReference type="ARBA" id="ARBA00023316"/>
    </source>
</evidence>
<feature type="signal peptide" evidence="17">
    <location>
        <begin position="1"/>
        <end position="19"/>
    </location>
</feature>
<keyword evidence="5" id="KW-0677">Repeat</keyword>
<comment type="subcellular location">
    <subcellularLocation>
        <location evidence="1">Secreted</location>
    </subcellularLocation>
</comment>
<evidence type="ECO:0000256" key="12">
    <source>
        <dbReference type="ARBA" id="ARBA00041604"/>
    </source>
</evidence>
<dbReference type="GO" id="GO:0071555">
    <property type="term" value="P:cell wall organization"/>
    <property type="evidence" value="ECO:0007669"/>
    <property type="project" value="UniProtKB-KW"/>
</dbReference>
<keyword evidence="10" id="KW-0961">Cell wall biogenesis/degradation</keyword>
<dbReference type="EC" id="3.2.1.67" evidence="11"/>
<dbReference type="PANTHER" id="PTHR31736">
    <property type="match status" value="1"/>
</dbReference>
<evidence type="ECO:0000256" key="5">
    <source>
        <dbReference type="ARBA" id="ARBA00022737"/>
    </source>
</evidence>
<dbReference type="InterPro" id="IPR011050">
    <property type="entry name" value="Pectin_lyase_fold/virulence"/>
</dbReference>
<dbReference type="InterPro" id="IPR000743">
    <property type="entry name" value="Glyco_hydro_28"/>
</dbReference>